<name>A0A159Z2I6_9RHOB</name>
<evidence type="ECO:0000313" key="2">
    <source>
        <dbReference type="EMBL" id="AMY69246.1"/>
    </source>
</evidence>
<accession>A0A159Z2I6</accession>
<gene>
    <name evidence="2" type="ORF">AKL17_1997</name>
</gene>
<dbReference type="Proteomes" id="UP000076128">
    <property type="component" value="Chromosome"/>
</dbReference>
<dbReference type="OrthoDB" id="7790108at2"/>
<feature type="domain" description="HTH cro/C1-type" evidence="1">
    <location>
        <begin position="11"/>
        <end position="65"/>
    </location>
</feature>
<dbReference type="GO" id="GO:0003677">
    <property type="term" value="F:DNA binding"/>
    <property type="evidence" value="ECO:0007669"/>
    <property type="project" value="InterPro"/>
</dbReference>
<dbReference type="AlphaFoldDB" id="A0A159Z2I6"/>
<dbReference type="KEGG" id="daa:AKL17_1997"/>
<evidence type="ECO:0000259" key="1">
    <source>
        <dbReference type="PROSITE" id="PS50943"/>
    </source>
</evidence>
<evidence type="ECO:0000313" key="3">
    <source>
        <dbReference type="Proteomes" id="UP000076128"/>
    </source>
</evidence>
<dbReference type="RefSeq" id="WP_066812826.1">
    <property type="nucleotide sequence ID" value="NZ_CP012661.1"/>
</dbReference>
<keyword evidence="3" id="KW-1185">Reference proteome</keyword>
<dbReference type="InterPro" id="IPR001387">
    <property type="entry name" value="Cro/C1-type_HTH"/>
</dbReference>
<dbReference type="PATRIC" id="fig|1335048.3.peg.2086"/>
<dbReference type="InterPro" id="IPR018653">
    <property type="entry name" value="ScfR_C"/>
</dbReference>
<dbReference type="CDD" id="cd00093">
    <property type="entry name" value="HTH_XRE"/>
    <property type="match status" value="1"/>
</dbReference>
<dbReference type="SMART" id="SM00530">
    <property type="entry name" value="HTH_XRE"/>
    <property type="match status" value="1"/>
</dbReference>
<dbReference type="InterPro" id="IPR010982">
    <property type="entry name" value="Lambda_DNA-bd_dom_sf"/>
</dbReference>
<dbReference type="EMBL" id="CP012661">
    <property type="protein sequence ID" value="AMY69246.1"/>
    <property type="molecule type" value="Genomic_DNA"/>
</dbReference>
<proteinExistence type="predicted"/>
<dbReference type="SUPFAM" id="SSF47413">
    <property type="entry name" value="lambda repressor-like DNA-binding domains"/>
    <property type="match status" value="1"/>
</dbReference>
<dbReference type="PROSITE" id="PS50943">
    <property type="entry name" value="HTH_CROC1"/>
    <property type="match status" value="1"/>
</dbReference>
<dbReference type="Gene3D" id="1.10.260.40">
    <property type="entry name" value="lambda repressor-like DNA-binding domains"/>
    <property type="match status" value="1"/>
</dbReference>
<sequence>MARTALTGTRIRARRAQLGLKQAELARAIGVSPAYLNLIEHNRRPVSDRLLTALAGSLDIGAAALAQGAEPTLFEALREAASGPGAEASDGPETDRIEEFAGRYPGWAALLAERQGRILALERTIEALTERLAHDPQLSASLHEVLSAVTSIRSTAAILAETEDIEPEWRARFHGNLRDDSERLADAAEALVGYLDAGTDRETGLSSPQEEFEAWLAAQDFHIAAAEGPAAPDPTVTAPELASAGSRMLARTWLARARADAAALPLAPFVRAVAQTGGDPGVLAARFGVPPLAVFRRLAGLPGSRMTGLVLCDGAGALTFRKPVEGFTLPRFGAGCPLWPLYQALSRPGSAIRATLEMAGRVPRRFLAYAFCQATYPAGFDGPQVLEAGMLLLPAEAARSPGELPVGATCRICPRTECPARREPSILSDAA</sequence>
<reference evidence="2 3" key="1">
    <citation type="submission" date="2015-09" db="EMBL/GenBank/DDBJ databases">
        <title>Complete genome sequence of Defluviimonas alba cai42t isolated from an oilfield in Xinjiang.</title>
        <authorList>
            <person name="Geng S."/>
            <person name="Pan X."/>
            <person name="Wu X."/>
        </authorList>
    </citation>
    <scope>NUCLEOTIDE SEQUENCE [LARGE SCALE GENOMIC DNA]</scope>
    <source>
        <strain evidence="3">cai42</strain>
    </source>
</reference>
<dbReference type="Pfam" id="PF01381">
    <property type="entry name" value="HTH_3"/>
    <property type="match status" value="1"/>
</dbReference>
<protein>
    <submittedName>
        <fullName evidence="2">Helix-turn-helix domain-containing protein</fullName>
    </submittedName>
</protein>
<organism evidence="2 3">
    <name type="scientific">Frigidibacter mobilis</name>
    <dbReference type="NCBI Taxonomy" id="1335048"/>
    <lineage>
        <taxon>Bacteria</taxon>
        <taxon>Pseudomonadati</taxon>
        <taxon>Pseudomonadota</taxon>
        <taxon>Alphaproteobacteria</taxon>
        <taxon>Rhodobacterales</taxon>
        <taxon>Paracoccaceae</taxon>
        <taxon>Frigidibacter</taxon>
    </lineage>
</organism>
<dbReference type="STRING" id="1335048.AKL17_1997"/>
<dbReference type="Pfam" id="PF09856">
    <property type="entry name" value="ScfRs"/>
    <property type="match status" value="1"/>
</dbReference>